<dbReference type="InterPro" id="IPR029499">
    <property type="entry name" value="PduO-typ"/>
</dbReference>
<dbReference type="Proteomes" id="UP000241769">
    <property type="component" value="Unassembled WGS sequence"/>
</dbReference>
<dbReference type="FunFam" id="1.20.1200.10:FF:000001">
    <property type="entry name" value="Cob(I)yrinic acid a,c-diamide adenosyltransferase"/>
    <property type="match status" value="1"/>
</dbReference>
<evidence type="ECO:0000256" key="2">
    <source>
        <dbReference type="ARBA" id="ARBA00011233"/>
    </source>
</evidence>
<dbReference type="FunCoup" id="A0A2P6NAE1">
    <property type="interactions" value="69"/>
</dbReference>
<evidence type="ECO:0000313" key="13">
    <source>
        <dbReference type="Proteomes" id="UP000241769"/>
    </source>
</evidence>
<evidence type="ECO:0000313" key="12">
    <source>
        <dbReference type="EMBL" id="PRP80910.1"/>
    </source>
</evidence>
<dbReference type="STRING" id="1890364.A0A2P6NAE1"/>
<comment type="caution">
    <text evidence="12">The sequence shown here is derived from an EMBL/GenBank/DDBJ whole genome shotgun (WGS) entry which is preliminary data.</text>
</comment>
<evidence type="ECO:0000256" key="9">
    <source>
        <dbReference type="ARBA" id="ARBA00075216"/>
    </source>
</evidence>
<dbReference type="InParanoid" id="A0A2P6NAE1"/>
<evidence type="ECO:0000256" key="10">
    <source>
        <dbReference type="RuleBase" id="RU366026"/>
    </source>
</evidence>
<dbReference type="AlphaFoldDB" id="A0A2P6NAE1"/>
<dbReference type="PANTHER" id="PTHR12213">
    <property type="entry name" value="CORRINOID ADENOSYLTRANSFERASE"/>
    <property type="match status" value="1"/>
</dbReference>
<dbReference type="SUPFAM" id="SSF89028">
    <property type="entry name" value="Cobalamin adenosyltransferase-like"/>
    <property type="match status" value="1"/>
</dbReference>
<evidence type="ECO:0000256" key="4">
    <source>
        <dbReference type="ARBA" id="ARBA00022741"/>
    </source>
</evidence>
<keyword evidence="3 10" id="KW-0808">Transferase</keyword>
<evidence type="ECO:0000256" key="3">
    <source>
        <dbReference type="ARBA" id="ARBA00022679"/>
    </source>
</evidence>
<comment type="catalytic activity">
    <reaction evidence="6">
        <text>cob(I)alamin-[corrinoid adenosyltransferase] + ATP = apo-[corrinoid adenosyltransferase] + adenosylcob(III)alamin + triphosphate</text>
        <dbReference type="Rhea" id="RHEA:56796"/>
        <dbReference type="Rhea" id="RHEA-COMP:14743"/>
        <dbReference type="Rhea" id="RHEA-COMP:14744"/>
        <dbReference type="ChEBI" id="CHEBI:18036"/>
        <dbReference type="ChEBI" id="CHEBI:18408"/>
        <dbReference type="ChEBI" id="CHEBI:30616"/>
        <dbReference type="ChEBI" id="CHEBI:60488"/>
        <dbReference type="ChEBI" id="CHEBI:83228"/>
    </reaction>
    <physiologicalReaction direction="left-to-right" evidence="6">
        <dbReference type="Rhea" id="RHEA:56797"/>
    </physiologicalReaction>
</comment>
<comment type="similarity">
    <text evidence="1 10">Belongs to the Cob(I)alamin adenosyltransferase family.</text>
</comment>
<organism evidence="12 13">
    <name type="scientific">Planoprotostelium fungivorum</name>
    <dbReference type="NCBI Taxonomy" id="1890364"/>
    <lineage>
        <taxon>Eukaryota</taxon>
        <taxon>Amoebozoa</taxon>
        <taxon>Evosea</taxon>
        <taxon>Variosea</taxon>
        <taxon>Cavosteliida</taxon>
        <taxon>Cavosteliaceae</taxon>
        <taxon>Planoprotostelium</taxon>
    </lineage>
</organism>
<proteinExistence type="inferred from homology"/>
<evidence type="ECO:0000256" key="5">
    <source>
        <dbReference type="ARBA" id="ARBA00022840"/>
    </source>
</evidence>
<reference evidence="12 13" key="1">
    <citation type="journal article" date="2018" name="Genome Biol. Evol.">
        <title>Multiple Roots of Fruiting Body Formation in Amoebozoa.</title>
        <authorList>
            <person name="Hillmann F."/>
            <person name="Forbes G."/>
            <person name="Novohradska S."/>
            <person name="Ferling I."/>
            <person name="Riege K."/>
            <person name="Groth M."/>
            <person name="Westermann M."/>
            <person name="Marz M."/>
            <person name="Spaller T."/>
            <person name="Winckler T."/>
            <person name="Schaap P."/>
            <person name="Glockner G."/>
        </authorList>
    </citation>
    <scope>NUCLEOTIDE SEQUENCE [LARGE SCALE GENOMIC DNA]</scope>
    <source>
        <strain evidence="12 13">Jena</strain>
    </source>
</reference>
<keyword evidence="5 10" id="KW-0067">ATP-binding</keyword>
<gene>
    <name evidence="12" type="ORF">PROFUN_11351</name>
</gene>
<keyword evidence="4 10" id="KW-0547">Nucleotide-binding</keyword>
<dbReference type="GO" id="GO:0008817">
    <property type="term" value="F:corrinoid adenosyltransferase activity"/>
    <property type="evidence" value="ECO:0007669"/>
    <property type="project" value="TreeGrafter"/>
</dbReference>
<name>A0A2P6NAE1_9EUKA</name>
<sequence length="242" mass="27205">MLTSNAIKCSRLLGSLNRPIVSVSKCHPLPFPSLHSQLKQRNSLIIIPHRGKVYTKTGDKGTSSLFNGERRPKTDPIFDALGDTDELNNAVGIAREFVSENETQIHQQLEQIQNVLLDVGANIATPRNRSDEKRLERTAFAEGHVTDLEHWIDEMEKELPPLRNFILPSGGKGAVFLHSARSICRRAERAVVDLPEEVATDEAVKRYMNRLSDYLFVAARYSAFREGKKEIVHNKPTPVTRG</sequence>
<dbReference type="Pfam" id="PF01923">
    <property type="entry name" value="Cob_adeno_trans"/>
    <property type="match status" value="1"/>
</dbReference>
<evidence type="ECO:0000256" key="1">
    <source>
        <dbReference type="ARBA" id="ARBA00007487"/>
    </source>
</evidence>
<protein>
    <recommendedName>
        <fullName evidence="8">Corrinoid adenosyltransferase MMAB</fullName>
    </recommendedName>
    <alternativeName>
        <fullName evidence="9">ATP:co(I)rrinoid adenosyltransferase MMAB</fullName>
    </alternativeName>
</protein>
<accession>A0A2P6NAE1</accession>
<evidence type="ECO:0000256" key="8">
    <source>
        <dbReference type="ARBA" id="ARBA00071654"/>
    </source>
</evidence>
<dbReference type="PANTHER" id="PTHR12213:SF0">
    <property type="entry name" value="CORRINOID ADENOSYLTRANSFERASE MMAB"/>
    <property type="match status" value="1"/>
</dbReference>
<feature type="domain" description="Cobalamin adenosyltransferase-like" evidence="11">
    <location>
        <begin position="53"/>
        <end position="221"/>
    </location>
</feature>
<evidence type="ECO:0000256" key="7">
    <source>
        <dbReference type="ARBA" id="ARBA00056747"/>
    </source>
</evidence>
<evidence type="ECO:0000256" key="6">
    <source>
        <dbReference type="ARBA" id="ARBA00051988"/>
    </source>
</evidence>
<dbReference type="NCBIfam" id="TIGR00636">
    <property type="entry name" value="PduO_Nterm"/>
    <property type="match status" value="1"/>
</dbReference>
<keyword evidence="13" id="KW-1185">Reference proteome</keyword>
<dbReference type="GO" id="GO:0009235">
    <property type="term" value="P:cobalamin metabolic process"/>
    <property type="evidence" value="ECO:0007669"/>
    <property type="project" value="UniProtKB-ARBA"/>
</dbReference>
<dbReference type="InterPro" id="IPR036451">
    <property type="entry name" value="CblAdoTrfase-like_sf"/>
</dbReference>
<dbReference type="EMBL" id="MDYQ01000135">
    <property type="protein sequence ID" value="PRP80910.1"/>
    <property type="molecule type" value="Genomic_DNA"/>
</dbReference>
<dbReference type="GO" id="GO:0005524">
    <property type="term" value="F:ATP binding"/>
    <property type="evidence" value="ECO:0007669"/>
    <property type="project" value="UniProtKB-UniRule"/>
</dbReference>
<comment type="subunit">
    <text evidence="2">Homotrimer.</text>
</comment>
<dbReference type="OrthoDB" id="549173at2759"/>
<dbReference type="InterPro" id="IPR016030">
    <property type="entry name" value="CblAdoTrfase-like"/>
</dbReference>
<dbReference type="Gene3D" id="1.20.1200.10">
    <property type="entry name" value="Cobalamin adenosyltransferase-like"/>
    <property type="match status" value="1"/>
</dbReference>
<comment type="function">
    <text evidence="7">Converts cob(I)alamin to adenosylcobalamin (adenosylcob(III)alamin), a coenzyme for methylmalonyl-CoA mutase, therefore participates in the final step of the vitamin B12 conversion. Generates adenosylcobalamin (AdoCbl) and directly delivers the cofactor to MUT in a transfer that is stimulated by ATP-binding to MMAB and gated by MMAA.</text>
</comment>
<evidence type="ECO:0000259" key="11">
    <source>
        <dbReference type="Pfam" id="PF01923"/>
    </source>
</evidence>